<evidence type="ECO:0000313" key="2">
    <source>
        <dbReference type="Proteomes" id="UP000233551"/>
    </source>
</evidence>
<keyword evidence="2" id="KW-1185">Reference proteome</keyword>
<dbReference type="Proteomes" id="UP000233551">
    <property type="component" value="Unassembled WGS sequence"/>
</dbReference>
<evidence type="ECO:0000313" key="1">
    <source>
        <dbReference type="EMBL" id="PKI75050.1"/>
    </source>
</evidence>
<gene>
    <name evidence="1" type="ORF">CRG98_004524</name>
</gene>
<sequence length="163" mass="17514">MESPLAILRPEGRGPASYLGLGVRGLGRPLLDWTGATGLTGALDPDQAEPLDAGRAFGPTGEEGWSGRFDGGGSRDWELEWSGSYGERLELRTKSVWEPTVAGGKLRVRKTRAEDRSSSSWGSFGCELRGVRLRAEGRPSSSCRRSSASWGLGVQAAGFFLRE</sequence>
<name>A0A2I0L349_PUNGR</name>
<reference evidence="1 2" key="1">
    <citation type="submission" date="2017-11" db="EMBL/GenBank/DDBJ databases">
        <title>De-novo sequencing of pomegranate (Punica granatum L.) genome.</title>
        <authorList>
            <person name="Akparov Z."/>
            <person name="Amiraslanov A."/>
            <person name="Hajiyeva S."/>
            <person name="Abbasov M."/>
            <person name="Kaur K."/>
            <person name="Hamwieh A."/>
            <person name="Solovyev V."/>
            <person name="Salamov A."/>
            <person name="Braich B."/>
            <person name="Kosarev P."/>
            <person name="Mahmoud A."/>
            <person name="Hajiyev E."/>
            <person name="Babayeva S."/>
            <person name="Izzatullayeva V."/>
            <person name="Mammadov A."/>
            <person name="Mammadov A."/>
            <person name="Sharifova S."/>
            <person name="Ojaghi J."/>
            <person name="Eynullazada K."/>
            <person name="Bayramov B."/>
            <person name="Abdulazimova A."/>
            <person name="Shahmuradov I."/>
        </authorList>
    </citation>
    <scope>NUCLEOTIDE SEQUENCE [LARGE SCALE GENOMIC DNA]</scope>
    <source>
        <strain evidence="2">cv. AG2017</strain>
        <tissue evidence="1">Leaf</tissue>
    </source>
</reference>
<organism evidence="1 2">
    <name type="scientific">Punica granatum</name>
    <name type="common">Pomegranate</name>
    <dbReference type="NCBI Taxonomy" id="22663"/>
    <lineage>
        <taxon>Eukaryota</taxon>
        <taxon>Viridiplantae</taxon>
        <taxon>Streptophyta</taxon>
        <taxon>Embryophyta</taxon>
        <taxon>Tracheophyta</taxon>
        <taxon>Spermatophyta</taxon>
        <taxon>Magnoliopsida</taxon>
        <taxon>eudicotyledons</taxon>
        <taxon>Gunneridae</taxon>
        <taxon>Pentapetalae</taxon>
        <taxon>rosids</taxon>
        <taxon>malvids</taxon>
        <taxon>Myrtales</taxon>
        <taxon>Lythraceae</taxon>
        <taxon>Punica</taxon>
    </lineage>
</organism>
<dbReference type="EMBL" id="PGOL01000186">
    <property type="protein sequence ID" value="PKI75050.1"/>
    <property type="molecule type" value="Genomic_DNA"/>
</dbReference>
<accession>A0A2I0L349</accession>
<proteinExistence type="predicted"/>
<protein>
    <submittedName>
        <fullName evidence="1">Uncharacterized protein</fullName>
    </submittedName>
</protein>
<comment type="caution">
    <text evidence="1">The sequence shown here is derived from an EMBL/GenBank/DDBJ whole genome shotgun (WGS) entry which is preliminary data.</text>
</comment>
<dbReference type="AlphaFoldDB" id="A0A2I0L349"/>